<dbReference type="AlphaFoldDB" id="A0A9P5YGX7"/>
<evidence type="ECO:0000256" key="6">
    <source>
        <dbReference type="ARBA" id="ARBA00023229"/>
    </source>
</evidence>
<dbReference type="InterPro" id="IPR000092">
    <property type="entry name" value="Polyprenyl_synt"/>
</dbReference>
<keyword evidence="4" id="KW-0479">Metal-binding</keyword>
<keyword evidence="6" id="KW-0414">Isoprene biosynthesis</keyword>
<dbReference type="SUPFAM" id="SSF48576">
    <property type="entry name" value="Terpenoid synthases"/>
    <property type="match status" value="1"/>
</dbReference>
<dbReference type="GO" id="GO:1990234">
    <property type="term" value="C:transferase complex"/>
    <property type="evidence" value="ECO:0007669"/>
    <property type="project" value="TreeGrafter"/>
</dbReference>
<dbReference type="InterPro" id="IPR008949">
    <property type="entry name" value="Isoprenoid_synthase_dom_sf"/>
</dbReference>
<evidence type="ECO:0000256" key="5">
    <source>
        <dbReference type="ARBA" id="ARBA00022842"/>
    </source>
</evidence>
<evidence type="ECO:0000256" key="8">
    <source>
        <dbReference type="SAM" id="MobiDB-lite"/>
    </source>
</evidence>
<dbReference type="Pfam" id="PF00348">
    <property type="entry name" value="polyprenyl_synt"/>
    <property type="match status" value="1"/>
</dbReference>
<gene>
    <name evidence="9" type="ORF">BDZ94DRAFT_1206446</name>
</gene>
<dbReference type="OrthoDB" id="9927103at2759"/>
<dbReference type="Gene3D" id="1.10.600.10">
    <property type="entry name" value="Farnesyl Diphosphate Synthase"/>
    <property type="match status" value="1"/>
</dbReference>
<dbReference type="GO" id="GO:0008299">
    <property type="term" value="P:isoprenoid biosynthetic process"/>
    <property type="evidence" value="ECO:0007669"/>
    <property type="project" value="UniProtKB-KW"/>
</dbReference>
<sequence length="456" mass="50581">MKRCTSALLQRTFSVQPVTRYRCRTYTVLAQRIEQIKTRPEPFPLQHEPLVKSRPDPYTIVAPELLHLRGSLLGLLGSAHPGLSEIARYYFLHPSKQLRSLVVLLFSRATNGLGGNWEQKRWGAEREASTGLSEELDRPLTLPDVLNNWHPSMPNDTASFETPFDLRPPGMHRVPDSPPPPATRNQSLPQLTSPPLLLPVQIRLAQIMEMIHIASLLHDDVIDSCTFEAEPPEGFGNKLSILGGDFLLGRASAALSRLGESEVVELVAGVISNLVEGEMMRMKCVRTPGLGQLEGPQSLEEAWSAYLKKTYLKTASLLAKSARAAVVLGGCREGEIWKDVAYAYGRNIGIAYQLVEDTLDYEAGSTNPMPGLATGPAIYASEEHSELLQLMRRNFGDQGDVELAIDYVRRSSGVERTRLLARTYANKARDVLRSLPDSDTKIALDVLTDHVVNRTW</sequence>
<dbReference type="GO" id="GO:0004659">
    <property type="term" value="F:prenyltransferase activity"/>
    <property type="evidence" value="ECO:0007669"/>
    <property type="project" value="InterPro"/>
</dbReference>
<evidence type="ECO:0000313" key="10">
    <source>
        <dbReference type="Proteomes" id="UP000807353"/>
    </source>
</evidence>
<comment type="similarity">
    <text evidence="2 7">Belongs to the FPP/GGPP synthase family.</text>
</comment>
<dbReference type="Proteomes" id="UP000807353">
    <property type="component" value="Unassembled WGS sequence"/>
</dbReference>
<dbReference type="PANTHER" id="PTHR12001">
    <property type="entry name" value="GERANYLGERANYL PYROPHOSPHATE SYNTHASE"/>
    <property type="match status" value="1"/>
</dbReference>
<dbReference type="GO" id="GO:0006744">
    <property type="term" value="P:ubiquinone biosynthetic process"/>
    <property type="evidence" value="ECO:0007669"/>
    <property type="project" value="TreeGrafter"/>
</dbReference>
<feature type="region of interest" description="Disordered" evidence="8">
    <location>
        <begin position="157"/>
        <end position="190"/>
    </location>
</feature>
<name>A0A9P5YGX7_9AGAR</name>
<comment type="caution">
    <text evidence="9">The sequence shown here is derived from an EMBL/GenBank/DDBJ whole genome shotgun (WGS) entry which is preliminary data.</text>
</comment>
<dbReference type="EMBL" id="MU150229">
    <property type="protein sequence ID" value="KAF9469698.1"/>
    <property type="molecule type" value="Genomic_DNA"/>
</dbReference>
<evidence type="ECO:0000256" key="4">
    <source>
        <dbReference type="ARBA" id="ARBA00022723"/>
    </source>
</evidence>
<keyword evidence="3 7" id="KW-0808">Transferase</keyword>
<dbReference type="PANTHER" id="PTHR12001:SF69">
    <property type="entry name" value="ALL TRANS-POLYPRENYL-DIPHOSPHATE SYNTHASE PDSS1"/>
    <property type="match status" value="1"/>
</dbReference>
<evidence type="ECO:0000256" key="1">
    <source>
        <dbReference type="ARBA" id="ARBA00001946"/>
    </source>
</evidence>
<proteinExistence type="inferred from homology"/>
<evidence type="ECO:0000256" key="7">
    <source>
        <dbReference type="RuleBase" id="RU004466"/>
    </source>
</evidence>
<organism evidence="9 10">
    <name type="scientific">Collybia nuda</name>
    <dbReference type="NCBI Taxonomy" id="64659"/>
    <lineage>
        <taxon>Eukaryota</taxon>
        <taxon>Fungi</taxon>
        <taxon>Dikarya</taxon>
        <taxon>Basidiomycota</taxon>
        <taxon>Agaricomycotina</taxon>
        <taxon>Agaricomycetes</taxon>
        <taxon>Agaricomycetidae</taxon>
        <taxon>Agaricales</taxon>
        <taxon>Tricholomatineae</taxon>
        <taxon>Clitocybaceae</taxon>
        <taxon>Collybia</taxon>
    </lineage>
</organism>
<protein>
    <submittedName>
        <fullName evidence="9">Isoprenoid synthase domain-containing protein</fullName>
    </submittedName>
</protein>
<evidence type="ECO:0000256" key="2">
    <source>
        <dbReference type="ARBA" id="ARBA00006706"/>
    </source>
</evidence>
<keyword evidence="5" id="KW-0460">Magnesium</keyword>
<keyword evidence="10" id="KW-1185">Reference proteome</keyword>
<reference evidence="9" key="1">
    <citation type="submission" date="2020-11" db="EMBL/GenBank/DDBJ databases">
        <authorList>
            <consortium name="DOE Joint Genome Institute"/>
            <person name="Ahrendt S."/>
            <person name="Riley R."/>
            <person name="Andreopoulos W."/>
            <person name="Labutti K."/>
            <person name="Pangilinan J."/>
            <person name="Ruiz-Duenas F.J."/>
            <person name="Barrasa J.M."/>
            <person name="Sanchez-Garcia M."/>
            <person name="Camarero S."/>
            <person name="Miyauchi S."/>
            <person name="Serrano A."/>
            <person name="Linde D."/>
            <person name="Babiker R."/>
            <person name="Drula E."/>
            <person name="Ayuso-Fernandez I."/>
            <person name="Pacheco R."/>
            <person name="Padilla G."/>
            <person name="Ferreira P."/>
            <person name="Barriuso J."/>
            <person name="Kellner H."/>
            <person name="Castanera R."/>
            <person name="Alfaro M."/>
            <person name="Ramirez L."/>
            <person name="Pisabarro A.G."/>
            <person name="Kuo A."/>
            <person name="Tritt A."/>
            <person name="Lipzen A."/>
            <person name="He G."/>
            <person name="Yan M."/>
            <person name="Ng V."/>
            <person name="Cullen D."/>
            <person name="Martin F."/>
            <person name="Rosso M.-N."/>
            <person name="Henrissat B."/>
            <person name="Hibbett D."/>
            <person name="Martinez A.T."/>
            <person name="Grigoriev I.V."/>
        </authorList>
    </citation>
    <scope>NUCLEOTIDE SEQUENCE</scope>
    <source>
        <strain evidence="9">CBS 247.69</strain>
    </source>
</reference>
<evidence type="ECO:0000313" key="9">
    <source>
        <dbReference type="EMBL" id="KAF9469698.1"/>
    </source>
</evidence>
<comment type="cofactor">
    <cofactor evidence="1">
        <name>Mg(2+)</name>
        <dbReference type="ChEBI" id="CHEBI:18420"/>
    </cofactor>
</comment>
<dbReference type="GO" id="GO:0046872">
    <property type="term" value="F:metal ion binding"/>
    <property type="evidence" value="ECO:0007669"/>
    <property type="project" value="UniProtKB-KW"/>
</dbReference>
<accession>A0A9P5YGX7</accession>
<evidence type="ECO:0000256" key="3">
    <source>
        <dbReference type="ARBA" id="ARBA00022679"/>
    </source>
</evidence>